<organism evidence="7 8">
    <name type="scientific">Prorocentrum cordatum</name>
    <dbReference type="NCBI Taxonomy" id="2364126"/>
    <lineage>
        <taxon>Eukaryota</taxon>
        <taxon>Sar</taxon>
        <taxon>Alveolata</taxon>
        <taxon>Dinophyceae</taxon>
        <taxon>Prorocentrales</taxon>
        <taxon>Prorocentraceae</taxon>
        <taxon>Prorocentrum</taxon>
    </lineage>
</organism>
<dbReference type="CDD" id="cd01851">
    <property type="entry name" value="GBP"/>
    <property type="match status" value="1"/>
</dbReference>
<gene>
    <name evidence="7" type="ORF">PCOR1329_LOCUS39430</name>
</gene>
<evidence type="ECO:0000259" key="6">
    <source>
        <dbReference type="PROSITE" id="PS51715"/>
    </source>
</evidence>
<evidence type="ECO:0000313" key="8">
    <source>
        <dbReference type="Proteomes" id="UP001189429"/>
    </source>
</evidence>
<dbReference type="PANTHER" id="PTHR10751">
    <property type="entry name" value="GUANYLATE BINDING PROTEIN"/>
    <property type="match status" value="1"/>
</dbReference>
<dbReference type="InterPro" id="IPR015894">
    <property type="entry name" value="Guanylate-bd_N"/>
</dbReference>
<evidence type="ECO:0000256" key="5">
    <source>
        <dbReference type="SAM" id="MobiDB-lite"/>
    </source>
</evidence>
<dbReference type="InterPro" id="IPR003191">
    <property type="entry name" value="Guanylate-bd/ATL_C"/>
</dbReference>
<keyword evidence="2" id="KW-0378">Hydrolase</keyword>
<dbReference type="EMBL" id="CAUYUJ010014761">
    <property type="protein sequence ID" value="CAK0845719.1"/>
    <property type="molecule type" value="Genomic_DNA"/>
</dbReference>
<dbReference type="InterPro" id="IPR030386">
    <property type="entry name" value="G_GB1_RHD3_dom"/>
</dbReference>
<feature type="domain" description="GB1/RHD3-type G" evidence="6">
    <location>
        <begin position="165"/>
        <end position="413"/>
    </location>
</feature>
<comment type="caution">
    <text evidence="7">The sequence shown here is derived from an EMBL/GenBank/DDBJ whole genome shotgun (WGS) entry which is preliminary data.</text>
</comment>
<evidence type="ECO:0000256" key="4">
    <source>
        <dbReference type="PROSITE-ProRule" id="PRU01052"/>
    </source>
</evidence>
<dbReference type="Gene3D" id="3.40.50.300">
    <property type="entry name" value="P-loop containing nucleotide triphosphate hydrolases"/>
    <property type="match status" value="1"/>
</dbReference>
<dbReference type="Pfam" id="PF02841">
    <property type="entry name" value="GBP_C"/>
    <property type="match status" value="1"/>
</dbReference>
<evidence type="ECO:0000256" key="1">
    <source>
        <dbReference type="ARBA" id="ARBA00022741"/>
    </source>
</evidence>
<protein>
    <recommendedName>
        <fullName evidence="6">GB1/RHD3-type G domain-containing protein</fullName>
    </recommendedName>
</protein>
<comment type="similarity">
    <text evidence="4">Belongs to the TRAFAC class dynamin-like GTPase superfamily. GB1/RHD3 GTPase family.</text>
</comment>
<dbReference type="SUPFAM" id="SSF52540">
    <property type="entry name" value="P-loop containing nucleoside triphosphate hydrolases"/>
    <property type="match status" value="1"/>
</dbReference>
<evidence type="ECO:0000256" key="3">
    <source>
        <dbReference type="ARBA" id="ARBA00023134"/>
    </source>
</evidence>
<keyword evidence="3" id="KW-0342">GTP-binding</keyword>
<evidence type="ECO:0000313" key="7">
    <source>
        <dbReference type="EMBL" id="CAK0845719.1"/>
    </source>
</evidence>
<evidence type="ECO:0000256" key="2">
    <source>
        <dbReference type="ARBA" id="ARBA00022801"/>
    </source>
</evidence>
<keyword evidence="8" id="KW-1185">Reference proteome</keyword>
<feature type="region of interest" description="Disordered" evidence="5">
    <location>
        <begin position="1"/>
        <end position="32"/>
    </location>
</feature>
<dbReference type="InterPro" id="IPR036543">
    <property type="entry name" value="Guanylate-bd_C_sf"/>
</dbReference>
<dbReference type="SUPFAM" id="SSF48340">
    <property type="entry name" value="Interferon-induced guanylate-binding protein 1 (GBP1), C-terminal domain"/>
    <property type="match status" value="1"/>
</dbReference>
<keyword evidence="1" id="KW-0547">Nucleotide-binding</keyword>
<feature type="compositionally biased region" description="Low complexity" evidence="5">
    <location>
        <begin position="10"/>
        <end position="21"/>
    </location>
</feature>
<name>A0ABN9TIQ1_9DINO</name>
<sequence>MASRVRRTATESSAATDATDSVLDEDSALPGPQYVVGTGMTVDSSVMVDNSVMVKTGAVDDSVMVPAGHTQSGASSVHRMRTQVDESVVMGRASTLKGTAPGGGWSQNMPPRMSVESSASRASSAKTCLDKTVEQVDGPVQFIEINDEGKCRVKREACEILKMCEGSISVVSVAGLYRTGKSFLLNRLLGLQDGFDIGRSINPCTKGLWIWGRPVELAPDYHCILVDTEGLGSAQRSASHDLQILSLTVLLSSVFIYNSIGAIDEQAIDELHLVLQLASHVHAGSSATSGDKKGSKGKKEATAELAPYLPSFFWVLRDFHLNLEDKQGRPVTERGYLESALEPPSNSRPNDDKNRIRKVIRELFQERDCATLPRPVADEEDLRRVKDLPYESLRPQFREKVEAFCGTVFKSLRQKTMDGQNITGAMFVDLAQAYCKAINSGAIPAIQSAWTSVVKHQMRLALKDAIQVYRKEMSEKAMKALPMDEYTLYEIHKAAREIALEVFAELSIDERNPVVVECRREFNAKTDEIYGQIASENKVAIQQQCVCTVC</sequence>
<accession>A0ABN9TIQ1</accession>
<dbReference type="Pfam" id="PF02263">
    <property type="entry name" value="GBP"/>
    <property type="match status" value="1"/>
</dbReference>
<dbReference type="InterPro" id="IPR027417">
    <property type="entry name" value="P-loop_NTPase"/>
</dbReference>
<dbReference type="PROSITE" id="PS51715">
    <property type="entry name" value="G_GB1_RHD3"/>
    <property type="match status" value="1"/>
</dbReference>
<feature type="region of interest" description="Disordered" evidence="5">
    <location>
        <begin position="334"/>
        <end position="354"/>
    </location>
</feature>
<dbReference type="Gene3D" id="1.20.1000.10">
    <property type="entry name" value="Guanylate-binding protein, C-terminal domain"/>
    <property type="match status" value="1"/>
</dbReference>
<reference evidence="7" key="1">
    <citation type="submission" date="2023-10" db="EMBL/GenBank/DDBJ databases">
        <authorList>
            <person name="Chen Y."/>
            <person name="Shah S."/>
            <person name="Dougan E. K."/>
            <person name="Thang M."/>
            <person name="Chan C."/>
        </authorList>
    </citation>
    <scope>NUCLEOTIDE SEQUENCE [LARGE SCALE GENOMIC DNA]</scope>
</reference>
<proteinExistence type="inferred from homology"/>
<dbReference type="Proteomes" id="UP001189429">
    <property type="component" value="Unassembled WGS sequence"/>
</dbReference>